<accession>A0AC58T3C3</accession>
<reference evidence="1" key="1">
    <citation type="journal article" date="2014" name="Nat. Commun.">
        <title>The tobacco genome sequence and its comparison with those of tomato and potato.</title>
        <authorList>
            <person name="Sierro N."/>
            <person name="Battey J.N."/>
            <person name="Ouadi S."/>
            <person name="Bakaher N."/>
            <person name="Bovet L."/>
            <person name="Willig A."/>
            <person name="Goepfert S."/>
            <person name="Peitsch M.C."/>
            <person name="Ivanov N.V."/>
        </authorList>
    </citation>
    <scope>NUCLEOTIDE SEQUENCE [LARGE SCALE GENOMIC DNA]</scope>
</reference>
<proteinExistence type="predicted"/>
<protein>
    <submittedName>
        <fullName evidence="2">Uncharacterized protein LOC142171897</fullName>
    </submittedName>
</protein>
<dbReference type="Proteomes" id="UP000790787">
    <property type="component" value="Chromosome 17"/>
</dbReference>
<gene>
    <name evidence="2" type="primary">LOC142171897</name>
</gene>
<keyword evidence="1" id="KW-1185">Reference proteome</keyword>
<evidence type="ECO:0000313" key="1">
    <source>
        <dbReference type="Proteomes" id="UP000790787"/>
    </source>
</evidence>
<dbReference type="RefSeq" id="XP_075091715.1">
    <property type="nucleotide sequence ID" value="XM_075235614.1"/>
</dbReference>
<organism evidence="1 2">
    <name type="scientific">Nicotiana tabacum</name>
    <name type="common">Common tobacco</name>
    <dbReference type="NCBI Taxonomy" id="4097"/>
    <lineage>
        <taxon>Eukaryota</taxon>
        <taxon>Viridiplantae</taxon>
        <taxon>Streptophyta</taxon>
        <taxon>Embryophyta</taxon>
        <taxon>Tracheophyta</taxon>
        <taxon>Spermatophyta</taxon>
        <taxon>Magnoliopsida</taxon>
        <taxon>eudicotyledons</taxon>
        <taxon>Gunneridae</taxon>
        <taxon>Pentapetalae</taxon>
        <taxon>asterids</taxon>
        <taxon>lamiids</taxon>
        <taxon>Solanales</taxon>
        <taxon>Solanaceae</taxon>
        <taxon>Nicotianoideae</taxon>
        <taxon>Nicotianeae</taxon>
        <taxon>Nicotiana</taxon>
    </lineage>
</organism>
<evidence type="ECO:0000313" key="2">
    <source>
        <dbReference type="RefSeq" id="XP_075091715.1"/>
    </source>
</evidence>
<name>A0AC58T3C3_TOBAC</name>
<reference evidence="2" key="2">
    <citation type="submission" date="2025-08" db="UniProtKB">
        <authorList>
            <consortium name="RefSeq"/>
        </authorList>
    </citation>
    <scope>IDENTIFICATION</scope>
    <source>
        <tissue evidence="2">Leaf</tissue>
    </source>
</reference>
<sequence>MAKPDLDHNHLLFLHPSDTTGALIISIQLTSSENYSTWSRAMEIQLLGKNKLGLVDETLKKEDFDKELGHQWDRCNSIVLGWIMSSVSRELVIGILYAKNARTIWEDLRERFDKVNTPGVYQLHKAIETVSQGTDSVSIYFSKFRNLWDGFDSMVPPPCDCARSKDIIEIMR</sequence>